<protein>
    <recommendedName>
        <fullName evidence="3">NADH-quinone oxidoreductase subunit J</fullName>
    </recommendedName>
</protein>
<gene>
    <name evidence="2" type="ORF">METZ01_LOCUS268450</name>
</gene>
<keyword evidence="1" id="KW-0472">Membrane</keyword>
<dbReference type="EMBL" id="UINC01076434">
    <property type="protein sequence ID" value="SVC15596.1"/>
    <property type="molecule type" value="Genomic_DNA"/>
</dbReference>
<evidence type="ECO:0008006" key="3">
    <source>
        <dbReference type="Google" id="ProtNLM"/>
    </source>
</evidence>
<evidence type="ECO:0000256" key="1">
    <source>
        <dbReference type="SAM" id="Phobius"/>
    </source>
</evidence>
<dbReference type="Pfam" id="PF00499">
    <property type="entry name" value="Oxidored_q3"/>
    <property type="match status" value="1"/>
</dbReference>
<reference evidence="2" key="1">
    <citation type="submission" date="2018-05" db="EMBL/GenBank/DDBJ databases">
        <authorList>
            <person name="Lanie J.A."/>
            <person name="Ng W.-L."/>
            <person name="Kazmierczak K.M."/>
            <person name="Andrzejewski T.M."/>
            <person name="Davidsen T.M."/>
            <person name="Wayne K.J."/>
            <person name="Tettelin H."/>
            <person name="Glass J.I."/>
            <person name="Rusch D."/>
            <person name="Podicherti R."/>
            <person name="Tsui H.-C.T."/>
            <person name="Winkler M.E."/>
        </authorList>
    </citation>
    <scope>NUCLEOTIDE SEQUENCE</scope>
</reference>
<accession>A0A382JV22</accession>
<sequence length="166" mass="18299">MSLSLLFYIAASIAVGSAIFVVLNKNAVYSALLLVLCFFSLAIIYLLLEAYFLAVLEVFIYAGAIMVLFLFVIMLLNLGREKALEHFKHLQRGLSIFLVVLFFLGVFLLLLNDSIVLHQPEGGFAAGGVYSLGEALFTKYLLPFEVASLLLLVALIGTVYLAKRKI</sequence>
<feature type="transmembrane region" description="Helical" evidence="1">
    <location>
        <begin position="140"/>
        <end position="162"/>
    </location>
</feature>
<proteinExistence type="predicted"/>
<organism evidence="2">
    <name type="scientific">marine metagenome</name>
    <dbReference type="NCBI Taxonomy" id="408172"/>
    <lineage>
        <taxon>unclassified sequences</taxon>
        <taxon>metagenomes</taxon>
        <taxon>ecological metagenomes</taxon>
    </lineage>
</organism>
<feature type="transmembrane region" description="Helical" evidence="1">
    <location>
        <begin position="6"/>
        <end position="24"/>
    </location>
</feature>
<dbReference type="InterPro" id="IPR042106">
    <property type="entry name" value="Nuo/plastoQ_OxRdtase_6_NuoJ"/>
</dbReference>
<keyword evidence="1" id="KW-0812">Transmembrane</keyword>
<dbReference type="PANTHER" id="PTHR33269">
    <property type="entry name" value="NADH-UBIQUINONE OXIDOREDUCTASE CHAIN 6"/>
    <property type="match status" value="1"/>
</dbReference>
<name>A0A382JV22_9ZZZZ</name>
<dbReference type="InterPro" id="IPR001457">
    <property type="entry name" value="NADH_UbQ/plastoQ_OxRdtase_su6"/>
</dbReference>
<dbReference type="PANTHER" id="PTHR33269:SF17">
    <property type="entry name" value="NADH-UBIQUINONE OXIDOREDUCTASE CHAIN 6"/>
    <property type="match status" value="1"/>
</dbReference>
<keyword evidence="1" id="KW-1133">Transmembrane helix</keyword>
<dbReference type="Gene3D" id="1.20.120.1200">
    <property type="entry name" value="NADH-ubiquinone/plastoquinone oxidoreductase chain 6, subunit NuoJ"/>
    <property type="match status" value="1"/>
</dbReference>
<feature type="transmembrane region" description="Helical" evidence="1">
    <location>
        <begin position="90"/>
        <end position="111"/>
    </location>
</feature>
<dbReference type="AlphaFoldDB" id="A0A382JV22"/>
<feature type="transmembrane region" description="Helical" evidence="1">
    <location>
        <begin position="58"/>
        <end position="78"/>
    </location>
</feature>
<evidence type="ECO:0000313" key="2">
    <source>
        <dbReference type="EMBL" id="SVC15596.1"/>
    </source>
</evidence>
<feature type="transmembrane region" description="Helical" evidence="1">
    <location>
        <begin position="31"/>
        <end position="52"/>
    </location>
</feature>
<dbReference type="GO" id="GO:0008137">
    <property type="term" value="F:NADH dehydrogenase (ubiquinone) activity"/>
    <property type="evidence" value="ECO:0007669"/>
    <property type="project" value="InterPro"/>
</dbReference>